<feature type="coiled-coil region" evidence="1">
    <location>
        <begin position="38"/>
        <end position="170"/>
    </location>
</feature>
<name>A0A2I0QR78_9BACI</name>
<dbReference type="OrthoDB" id="1650483at2"/>
<accession>A0A2I0QR78</accession>
<proteinExistence type="predicted"/>
<keyword evidence="1" id="KW-0175">Coiled coil</keyword>
<dbReference type="Proteomes" id="UP000243524">
    <property type="component" value="Unassembled WGS sequence"/>
</dbReference>
<sequence length="248" mass="27672">MEKLKGWFKSKKVWMGVAAIIVVIVAFGIGSSSAKVTLEGEKVSYNDLLEKVEEAEKDLSDVEQQIKGKEEELESVKKDKENQINDLEEEIKATKNELQGEESKLAERQDEFDELIALVEQRDDLKNEIEELDGHLTGRKDELETINNEISDKEKELEKLQGVISETGEQPIELIAGLYTVGSDVPAGRYRATNVGRGTNFFVYDSSGYPKVNQILGDGTYADGDFIFNANDGDTIETLGHIKLIPVE</sequence>
<dbReference type="EMBL" id="PJNH01000004">
    <property type="protein sequence ID" value="PKR76829.1"/>
    <property type="molecule type" value="Genomic_DNA"/>
</dbReference>
<organism evidence="2 3">
    <name type="scientific">Halalkalibacillus sediminis</name>
    <dbReference type="NCBI Taxonomy" id="2018042"/>
    <lineage>
        <taxon>Bacteria</taxon>
        <taxon>Bacillati</taxon>
        <taxon>Bacillota</taxon>
        <taxon>Bacilli</taxon>
        <taxon>Bacillales</taxon>
        <taxon>Bacillaceae</taxon>
        <taxon>Halalkalibacillus</taxon>
    </lineage>
</organism>
<dbReference type="RefSeq" id="WP_101332579.1">
    <property type="nucleotide sequence ID" value="NZ_PJNH01000004.1"/>
</dbReference>
<evidence type="ECO:0000313" key="3">
    <source>
        <dbReference type="Proteomes" id="UP000243524"/>
    </source>
</evidence>
<keyword evidence="3" id="KW-1185">Reference proteome</keyword>
<evidence type="ECO:0000256" key="1">
    <source>
        <dbReference type="SAM" id="Coils"/>
    </source>
</evidence>
<dbReference type="Gene3D" id="1.10.287.1490">
    <property type="match status" value="1"/>
</dbReference>
<comment type="caution">
    <text evidence="2">The sequence shown here is derived from an EMBL/GenBank/DDBJ whole genome shotgun (WGS) entry which is preliminary data.</text>
</comment>
<reference evidence="2 3" key="1">
    <citation type="submission" date="2017-06" db="EMBL/GenBank/DDBJ databases">
        <title>the draft geome sequence of Illustriluteabacillus marina B3227.</title>
        <authorList>
            <person name="He R.-H."/>
            <person name="Du Z.-J."/>
        </authorList>
    </citation>
    <scope>NUCLEOTIDE SEQUENCE [LARGE SCALE GENOMIC DNA]</scope>
    <source>
        <strain evidence="2 3">B3227</strain>
    </source>
</reference>
<protein>
    <submittedName>
        <fullName evidence="2">Uncharacterized protein</fullName>
    </submittedName>
</protein>
<evidence type="ECO:0000313" key="2">
    <source>
        <dbReference type="EMBL" id="PKR76829.1"/>
    </source>
</evidence>
<dbReference type="AlphaFoldDB" id="A0A2I0QR78"/>
<gene>
    <name evidence="2" type="ORF">CEY16_13515</name>
</gene>